<name>C5FIL9_ARTOC</name>
<accession>C5FIL9</accession>
<keyword evidence="2" id="KW-1185">Reference proteome</keyword>
<dbReference type="Proteomes" id="UP000002035">
    <property type="component" value="Unassembled WGS sequence"/>
</dbReference>
<dbReference type="RefSeq" id="XP_002849173.1">
    <property type="nucleotide sequence ID" value="XM_002849127.1"/>
</dbReference>
<evidence type="ECO:0000313" key="2">
    <source>
        <dbReference type="Proteomes" id="UP000002035"/>
    </source>
</evidence>
<dbReference type="GeneID" id="9229227"/>
<dbReference type="VEuPathDB" id="FungiDB:MCYG_02107"/>
<dbReference type="EMBL" id="DS995702">
    <property type="protein sequence ID" value="EEQ29288.1"/>
    <property type="molecule type" value="Genomic_DNA"/>
</dbReference>
<reference evidence="2" key="1">
    <citation type="journal article" date="2012" name="MBio">
        <title>Comparative genome analysis of Trichophyton rubrum and related dermatophytes reveals candidate genes involved in infection.</title>
        <authorList>
            <person name="Martinez D.A."/>
            <person name="Oliver B.G."/>
            <person name="Graeser Y."/>
            <person name="Goldberg J.M."/>
            <person name="Li W."/>
            <person name="Martinez-Rossi N.M."/>
            <person name="Monod M."/>
            <person name="Shelest E."/>
            <person name="Barton R.C."/>
            <person name="Birch E."/>
            <person name="Brakhage A.A."/>
            <person name="Chen Z."/>
            <person name="Gurr S.J."/>
            <person name="Heiman D."/>
            <person name="Heitman J."/>
            <person name="Kosti I."/>
            <person name="Rossi A."/>
            <person name="Saif S."/>
            <person name="Samalova M."/>
            <person name="Saunders C.W."/>
            <person name="Shea T."/>
            <person name="Summerbell R.C."/>
            <person name="Xu J."/>
            <person name="Young S."/>
            <person name="Zeng Q."/>
            <person name="Birren B.W."/>
            <person name="Cuomo C.A."/>
            <person name="White T.C."/>
        </authorList>
    </citation>
    <scope>NUCLEOTIDE SEQUENCE [LARGE SCALE GENOMIC DNA]</scope>
    <source>
        <strain evidence="2">ATCC MYA-4605 / CBS 113480</strain>
    </source>
</reference>
<proteinExistence type="predicted"/>
<dbReference type="AlphaFoldDB" id="C5FIL9"/>
<evidence type="ECO:0000313" key="1">
    <source>
        <dbReference type="EMBL" id="EEQ29288.1"/>
    </source>
</evidence>
<sequence length="107" mass="11675">MNAGMRHRTTPAGIKDLPLALVGCEICKPNGVVTSPGRRRKPVPRITSTVPKLGSNLMLTNLFVFLPIDRNCFWAGSPPRTDPSTNSINTLTGPMIDYNDGWKKEGP</sequence>
<protein>
    <submittedName>
        <fullName evidence="1">Uncharacterized protein</fullName>
    </submittedName>
</protein>
<dbReference type="HOGENOM" id="CLU_2209417_0_0_1"/>
<organism evidence="1 2">
    <name type="scientific">Arthroderma otae (strain ATCC MYA-4605 / CBS 113480)</name>
    <name type="common">Microsporum canis</name>
    <dbReference type="NCBI Taxonomy" id="554155"/>
    <lineage>
        <taxon>Eukaryota</taxon>
        <taxon>Fungi</taxon>
        <taxon>Dikarya</taxon>
        <taxon>Ascomycota</taxon>
        <taxon>Pezizomycotina</taxon>
        <taxon>Eurotiomycetes</taxon>
        <taxon>Eurotiomycetidae</taxon>
        <taxon>Onygenales</taxon>
        <taxon>Arthrodermataceae</taxon>
        <taxon>Microsporum</taxon>
    </lineage>
</organism>
<gene>
    <name evidence="1" type="ORF">MCYG_02107</name>
</gene>